<protein>
    <recommendedName>
        <fullName evidence="11">G-protein coupled receptors family 1 profile domain-containing protein</fullName>
    </recommendedName>
</protein>
<feature type="region of interest" description="Disordered" evidence="9">
    <location>
        <begin position="324"/>
        <end position="349"/>
    </location>
</feature>
<keyword evidence="5" id="KW-0297">G-protein coupled receptor</keyword>
<dbReference type="SUPFAM" id="SSF81321">
    <property type="entry name" value="Family A G protein-coupled receptor-like"/>
    <property type="match status" value="1"/>
</dbReference>
<feature type="transmembrane region" description="Helical" evidence="10">
    <location>
        <begin position="28"/>
        <end position="46"/>
    </location>
</feature>
<evidence type="ECO:0000313" key="13">
    <source>
        <dbReference type="Proteomes" id="UP001620645"/>
    </source>
</evidence>
<feature type="compositionally biased region" description="Polar residues" evidence="9">
    <location>
        <begin position="340"/>
        <end position="349"/>
    </location>
</feature>
<feature type="transmembrane region" description="Helical" evidence="10">
    <location>
        <begin position="140"/>
        <end position="162"/>
    </location>
</feature>
<dbReference type="GO" id="GO:0004930">
    <property type="term" value="F:G protein-coupled receptor activity"/>
    <property type="evidence" value="ECO:0007669"/>
    <property type="project" value="UniProtKB-KW"/>
</dbReference>
<evidence type="ECO:0000256" key="9">
    <source>
        <dbReference type="SAM" id="MobiDB-lite"/>
    </source>
</evidence>
<sequence>MDSLPIPQQIESFAQAPPEKIASDYVELVSLIILFIVGAPLNLAAWTQIAEKPISSRLDILKKHLNYSDLLVLFVYVPSRACWLVTYDWRGGDFLCRFIKFMHTFAFQISSNVIVCIALDRLLSVLSASHRNPDQAARRMRLMLLVAWLTAALISLPQFAIWRSFQAFDNPPWNQCMQIWEIQRAMAQQSDPMTKASPKMLKNEESLYVIAHMMLIFWVPAFIILLCYVLLSCWVYINSKPSLFELTTAGKGIESAGGAGAGEGPNKAGADAEMREMNRCPRVSYQQVTTMTALNDPSTDNKPMIVINGQRAITPTINTLMREDDADTTKQQQQQKEQQRNSSSTSNETQLLVSAIRHRQSSSYSAKSNRGLFQFPNRAIRVSFLLVVGYFACWLPYNFLALIQFVDTDLFSRHANQVYFLHGMIVFNSVINPYLYGLCGGLCRQRRRDS</sequence>
<proteinExistence type="predicted"/>
<organism evidence="12 13">
    <name type="scientific">Heterodera schachtii</name>
    <name type="common">Sugarbeet cyst nematode worm</name>
    <name type="synonym">Tylenchus schachtii</name>
    <dbReference type="NCBI Taxonomy" id="97005"/>
    <lineage>
        <taxon>Eukaryota</taxon>
        <taxon>Metazoa</taxon>
        <taxon>Ecdysozoa</taxon>
        <taxon>Nematoda</taxon>
        <taxon>Chromadorea</taxon>
        <taxon>Rhabditida</taxon>
        <taxon>Tylenchina</taxon>
        <taxon>Tylenchomorpha</taxon>
        <taxon>Tylenchoidea</taxon>
        <taxon>Heteroderidae</taxon>
        <taxon>Heteroderinae</taxon>
        <taxon>Heterodera</taxon>
    </lineage>
</organism>
<keyword evidence="6 10" id="KW-0472">Membrane</keyword>
<keyword evidence="2" id="KW-1003">Cell membrane</keyword>
<evidence type="ECO:0000259" key="11">
    <source>
        <dbReference type="PROSITE" id="PS50262"/>
    </source>
</evidence>
<feature type="transmembrane region" description="Helical" evidence="10">
    <location>
        <begin position="418"/>
        <end position="438"/>
    </location>
</feature>
<dbReference type="InterPro" id="IPR000276">
    <property type="entry name" value="GPCR_Rhodpsn"/>
</dbReference>
<evidence type="ECO:0000256" key="8">
    <source>
        <dbReference type="ARBA" id="ARBA00023224"/>
    </source>
</evidence>
<evidence type="ECO:0000256" key="7">
    <source>
        <dbReference type="ARBA" id="ARBA00023170"/>
    </source>
</evidence>
<keyword evidence="3 10" id="KW-0812">Transmembrane</keyword>
<feature type="transmembrane region" description="Helical" evidence="10">
    <location>
        <begin position="67"/>
        <end position="86"/>
    </location>
</feature>
<comment type="caution">
    <text evidence="12">The sequence shown here is derived from an EMBL/GenBank/DDBJ whole genome shotgun (WGS) entry which is preliminary data.</text>
</comment>
<evidence type="ECO:0000313" key="12">
    <source>
        <dbReference type="EMBL" id="KAL3073506.1"/>
    </source>
</evidence>
<dbReference type="Proteomes" id="UP001620645">
    <property type="component" value="Unassembled WGS sequence"/>
</dbReference>
<dbReference type="Pfam" id="PF00001">
    <property type="entry name" value="7tm_1"/>
    <property type="match status" value="1"/>
</dbReference>
<dbReference type="PRINTS" id="PR00237">
    <property type="entry name" value="GPCRRHODOPSN"/>
</dbReference>
<feature type="transmembrane region" description="Helical" evidence="10">
    <location>
        <begin position="207"/>
        <end position="237"/>
    </location>
</feature>
<evidence type="ECO:0000256" key="1">
    <source>
        <dbReference type="ARBA" id="ARBA00004651"/>
    </source>
</evidence>
<feature type="transmembrane region" description="Helical" evidence="10">
    <location>
        <begin position="384"/>
        <end position="406"/>
    </location>
</feature>
<gene>
    <name evidence="12" type="ORF">niasHS_017073</name>
</gene>
<evidence type="ECO:0000256" key="4">
    <source>
        <dbReference type="ARBA" id="ARBA00022989"/>
    </source>
</evidence>
<dbReference type="AlphaFoldDB" id="A0ABD2I2M4"/>
<keyword evidence="7" id="KW-0675">Receptor</keyword>
<evidence type="ECO:0000256" key="6">
    <source>
        <dbReference type="ARBA" id="ARBA00023136"/>
    </source>
</evidence>
<dbReference type="GO" id="GO:0005886">
    <property type="term" value="C:plasma membrane"/>
    <property type="evidence" value="ECO:0007669"/>
    <property type="project" value="UniProtKB-SubCell"/>
</dbReference>
<dbReference type="InterPro" id="IPR017452">
    <property type="entry name" value="GPCR_Rhodpsn_7TM"/>
</dbReference>
<dbReference type="PROSITE" id="PS50262">
    <property type="entry name" value="G_PROTEIN_RECEP_F1_2"/>
    <property type="match status" value="1"/>
</dbReference>
<evidence type="ECO:0000256" key="2">
    <source>
        <dbReference type="ARBA" id="ARBA00022475"/>
    </source>
</evidence>
<accession>A0ABD2I2M4</accession>
<dbReference type="Gene3D" id="1.20.1070.10">
    <property type="entry name" value="Rhodopsin 7-helix transmembrane proteins"/>
    <property type="match status" value="1"/>
</dbReference>
<comment type="subcellular location">
    <subcellularLocation>
        <location evidence="1">Cell membrane</location>
        <topology evidence="1">Multi-pass membrane protein</topology>
    </subcellularLocation>
</comment>
<dbReference type="PANTHER" id="PTHR24230">
    <property type="entry name" value="G-PROTEIN COUPLED RECEPTOR"/>
    <property type="match status" value="1"/>
</dbReference>
<feature type="transmembrane region" description="Helical" evidence="10">
    <location>
        <begin position="98"/>
        <end position="119"/>
    </location>
</feature>
<reference evidence="12 13" key="1">
    <citation type="submission" date="2024-10" db="EMBL/GenBank/DDBJ databases">
        <authorList>
            <person name="Kim D."/>
        </authorList>
    </citation>
    <scope>NUCLEOTIDE SEQUENCE [LARGE SCALE GENOMIC DNA]</scope>
    <source>
        <strain evidence="12">Taebaek</strain>
    </source>
</reference>
<name>A0ABD2I2M4_HETSC</name>
<feature type="domain" description="G-protein coupled receptors family 1 profile" evidence="11">
    <location>
        <begin position="29"/>
        <end position="436"/>
    </location>
</feature>
<keyword evidence="8" id="KW-0807">Transducer</keyword>
<keyword evidence="4 10" id="KW-1133">Transmembrane helix</keyword>
<evidence type="ECO:0000256" key="5">
    <source>
        <dbReference type="ARBA" id="ARBA00023040"/>
    </source>
</evidence>
<evidence type="ECO:0000256" key="10">
    <source>
        <dbReference type="SAM" id="Phobius"/>
    </source>
</evidence>
<dbReference type="PANTHER" id="PTHR24230:SF120">
    <property type="entry name" value="G-PROTEIN COUPLED RECEPTOR DAF-38"/>
    <property type="match status" value="1"/>
</dbReference>
<evidence type="ECO:0000256" key="3">
    <source>
        <dbReference type="ARBA" id="ARBA00022692"/>
    </source>
</evidence>
<keyword evidence="13" id="KW-1185">Reference proteome</keyword>
<dbReference type="EMBL" id="JBICCN010000366">
    <property type="protein sequence ID" value="KAL3073506.1"/>
    <property type="molecule type" value="Genomic_DNA"/>
</dbReference>